<organism evidence="2 3">
    <name type="scientific">Paenibacillus polymyxa</name>
    <name type="common">Bacillus polymyxa</name>
    <dbReference type="NCBI Taxonomy" id="1406"/>
    <lineage>
        <taxon>Bacteria</taxon>
        <taxon>Bacillati</taxon>
        <taxon>Bacillota</taxon>
        <taxon>Bacilli</taxon>
        <taxon>Bacillales</taxon>
        <taxon>Paenibacillaceae</taxon>
        <taxon>Paenibacillus</taxon>
    </lineage>
</organism>
<accession>A0A378Y151</accession>
<dbReference type="GeneID" id="93346303"/>
<name>A0A378Y151_PAEPO</name>
<dbReference type="Pfam" id="PF22768">
    <property type="entry name" value="SPP1_Dit"/>
    <property type="match status" value="1"/>
</dbReference>
<gene>
    <name evidence="2" type="ORF">NCTC10343_02929</name>
</gene>
<dbReference type="EMBL" id="UGSC01000001">
    <property type="protein sequence ID" value="SUA70059.1"/>
    <property type="molecule type" value="Genomic_DNA"/>
</dbReference>
<evidence type="ECO:0000313" key="3">
    <source>
        <dbReference type="Proteomes" id="UP000254400"/>
    </source>
</evidence>
<dbReference type="AlphaFoldDB" id="A0A378Y151"/>
<evidence type="ECO:0000313" key="2">
    <source>
        <dbReference type="EMBL" id="SUA70059.1"/>
    </source>
</evidence>
<evidence type="ECO:0000259" key="1">
    <source>
        <dbReference type="Pfam" id="PF22768"/>
    </source>
</evidence>
<reference evidence="2 3" key="1">
    <citation type="submission" date="2018-06" db="EMBL/GenBank/DDBJ databases">
        <authorList>
            <consortium name="Pathogen Informatics"/>
            <person name="Doyle S."/>
        </authorList>
    </citation>
    <scope>NUCLEOTIDE SEQUENCE [LARGE SCALE GENOMIC DNA]</scope>
    <source>
        <strain evidence="2 3">NCTC10343</strain>
    </source>
</reference>
<sequence length="212" mass="23392">MFNTTGFNNLALNSGSSADGNVIDLSAHLSGQGQMYSRRKEVIGADAGNAFNLMAFNTPDSSVSIEYILDFNLDMTAGVELSGEGRAQSDFVRSYDLEAVPMSGDGRMSNADYIREILMGAAPMSGEGRLQPAEASRFHTDYIEFTDVFRPGEVIVIDSGKFKITRNGQNVSHLYNGDFFDLNLGNNNLTWTDPETGRTVLFRITHRDKFLY</sequence>
<feature type="domain" description="Siphovirus-type tail component C-terminal" evidence="1">
    <location>
        <begin position="141"/>
        <end position="194"/>
    </location>
</feature>
<proteinExistence type="predicted"/>
<protein>
    <submittedName>
        <fullName evidence="2">Phage-related protein</fullName>
    </submittedName>
</protein>
<dbReference type="Gene3D" id="2.60.120.860">
    <property type="match status" value="1"/>
</dbReference>
<dbReference type="InterPro" id="IPR054738">
    <property type="entry name" value="Siphovirus-type_tail_C"/>
</dbReference>
<dbReference type="Proteomes" id="UP000254400">
    <property type="component" value="Unassembled WGS sequence"/>
</dbReference>
<dbReference type="RefSeq" id="WP_019687483.1">
    <property type="nucleotide sequence ID" value="NZ_CP036496.1"/>
</dbReference>